<sequence length="514" mass="57445">MGKSGQQDGEGQQPITPTPEELQELYDLRAQKANQVKPEQSRPKKIFKFAMPSSTVNIPTLKGASNWDRWYQTVYGCCQIAGIHSILAGTLTQPQGDEEYDEWESANSWIEGNIRMSLESGGHAHIAGIHGAHNMIKALEGAYKSKGYTSREVLWRTISRASLADYKGVTEYVEAIKQAKTKLAELGHHYTWEITTSFLHGLPSSYESFVEIVLNSRGKDANGRLLEPDFDYIVEQLLDRERRQKLTSTNDSNGKAMFTNNKNKGNGGNDRNNNNNYNPWPKCDDCGRHHGRTCWLSNPDQASAEWVERNKDRIEEFKKKKKASKPATSTGSTEKPKIARAACAKAVTTSRDDGWYFDNAASFHMTYSEAYFVEEPTPLENPIPVETADGRILEATAVGNALLETLIENDDGEDEECMLTLANVHYVEGLSTNLLSLGTFQRNGLTYTGKGDRLRVYDDNDDTVLEGELIDTLCKLRLTSFEAAMAKEIAMAAVIKKATTERQQPLNGIKHWAT</sequence>
<protein>
    <recommendedName>
        <fullName evidence="2">Retrovirus-related Pol polyprotein from transposon TNT 1-94-like beta-barrel domain-containing protein</fullName>
    </recommendedName>
</protein>
<accession>A0A8H6FPJ5</accession>
<dbReference type="InterPro" id="IPR054722">
    <property type="entry name" value="PolX-like_BBD"/>
</dbReference>
<dbReference type="RefSeq" id="XP_037161729.1">
    <property type="nucleotide sequence ID" value="XM_037311295.1"/>
</dbReference>
<gene>
    <name evidence="3" type="ORF">HO173_009405</name>
</gene>
<feature type="region of interest" description="Disordered" evidence="1">
    <location>
        <begin position="246"/>
        <end position="275"/>
    </location>
</feature>
<proteinExistence type="predicted"/>
<feature type="region of interest" description="Disordered" evidence="1">
    <location>
        <begin position="1"/>
        <end position="21"/>
    </location>
</feature>
<feature type="domain" description="Retrovirus-related Pol polyprotein from transposon TNT 1-94-like beta-barrel" evidence="2">
    <location>
        <begin position="355"/>
        <end position="444"/>
    </location>
</feature>
<feature type="region of interest" description="Disordered" evidence="1">
    <location>
        <begin position="317"/>
        <end position="336"/>
    </location>
</feature>
<dbReference type="Pfam" id="PF22936">
    <property type="entry name" value="Pol_BBD"/>
    <property type="match status" value="1"/>
</dbReference>
<dbReference type="Pfam" id="PF14223">
    <property type="entry name" value="Retrotran_gag_2"/>
    <property type="match status" value="1"/>
</dbReference>
<dbReference type="GeneID" id="59291056"/>
<keyword evidence="4" id="KW-1185">Reference proteome</keyword>
<dbReference type="Proteomes" id="UP000578531">
    <property type="component" value="Unassembled WGS sequence"/>
</dbReference>
<name>A0A8H6FPJ5_9LECA</name>
<organism evidence="3 4">
    <name type="scientific">Letharia columbiana</name>
    <dbReference type="NCBI Taxonomy" id="112416"/>
    <lineage>
        <taxon>Eukaryota</taxon>
        <taxon>Fungi</taxon>
        <taxon>Dikarya</taxon>
        <taxon>Ascomycota</taxon>
        <taxon>Pezizomycotina</taxon>
        <taxon>Lecanoromycetes</taxon>
        <taxon>OSLEUM clade</taxon>
        <taxon>Lecanoromycetidae</taxon>
        <taxon>Lecanorales</taxon>
        <taxon>Lecanorineae</taxon>
        <taxon>Parmeliaceae</taxon>
        <taxon>Letharia</taxon>
    </lineage>
</organism>
<dbReference type="AlphaFoldDB" id="A0A8H6FPJ5"/>
<dbReference type="OrthoDB" id="4954883at2759"/>
<comment type="caution">
    <text evidence="3">The sequence shown here is derived from an EMBL/GenBank/DDBJ whole genome shotgun (WGS) entry which is preliminary data.</text>
</comment>
<feature type="compositionally biased region" description="Polar residues" evidence="1">
    <location>
        <begin position="1"/>
        <end position="15"/>
    </location>
</feature>
<evidence type="ECO:0000313" key="4">
    <source>
        <dbReference type="Proteomes" id="UP000578531"/>
    </source>
</evidence>
<feature type="compositionally biased region" description="Low complexity" evidence="1">
    <location>
        <begin position="260"/>
        <end position="275"/>
    </location>
</feature>
<evidence type="ECO:0000259" key="2">
    <source>
        <dbReference type="Pfam" id="PF22936"/>
    </source>
</evidence>
<reference evidence="3 4" key="1">
    <citation type="journal article" date="2020" name="Genomics">
        <title>Complete, high-quality genomes from long-read metagenomic sequencing of two wolf lichen thalli reveals enigmatic genome architecture.</title>
        <authorList>
            <person name="McKenzie S.K."/>
            <person name="Walston R.F."/>
            <person name="Allen J.L."/>
        </authorList>
    </citation>
    <scope>NUCLEOTIDE SEQUENCE [LARGE SCALE GENOMIC DNA]</scope>
    <source>
        <strain evidence="3">WasteWater2</strain>
    </source>
</reference>
<evidence type="ECO:0000256" key="1">
    <source>
        <dbReference type="SAM" id="MobiDB-lite"/>
    </source>
</evidence>
<evidence type="ECO:0000313" key="3">
    <source>
        <dbReference type="EMBL" id="KAF6232300.1"/>
    </source>
</evidence>
<dbReference type="EMBL" id="JACCJC010000049">
    <property type="protein sequence ID" value="KAF6232300.1"/>
    <property type="molecule type" value="Genomic_DNA"/>
</dbReference>